<protein>
    <submittedName>
        <fullName evidence="2">Uncharacterized protein</fullName>
    </submittedName>
</protein>
<keyword evidence="3" id="KW-1185">Reference proteome</keyword>
<organism evidence="2 3">
    <name type="scientific">Uncinocarpus reesii (strain UAMH 1704)</name>
    <dbReference type="NCBI Taxonomy" id="336963"/>
    <lineage>
        <taxon>Eukaryota</taxon>
        <taxon>Fungi</taxon>
        <taxon>Dikarya</taxon>
        <taxon>Ascomycota</taxon>
        <taxon>Pezizomycotina</taxon>
        <taxon>Eurotiomycetes</taxon>
        <taxon>Eurotiomycetidae</taxon>
        <taxon>Onygenales</taxon>
        <taxon>Onygenaceae</taxon>
        <taxon>Uncinocarpus</taxon>
    </lineage>
</organism>
<evidence type="ECO:0000256" key="1">
    <source>
        <dbReference type="SAM" id="MobiDB-lite"/>
    </source>
</evidence>
<accession>C4JI82</accession>
<dbReference type="EMBL" id="CH476615">
    <property type="protein sequence ID" value="EEP77979.1"/>
    <property type="molecule type" value="Genomic_DNA"/>
</dbReference>
<dbReference type="GeneID" id="8437617"/>
<gene>
    <name evidence="2" type="ORF">UREG_02828</name>
</gene>
<dbReference type="InParanoid" id="C4JI82"/>
<name>C4JI82_UNCRE</name>
<evidence type="ECO:0000313" key="2">
    <source>
        <dbReference type="EMBL" id="EEP77979.1"/>
    </source>
</evidence>
<dbReference type="AlphaFoldDB" id="C4JI82"/>
<reference evidence="3" key="1">
    <citation type="journal article" date="2009" name="Genome Res.">
        <title>Comparative genomic analyses of the human fungal pathogens Coccidioides and their relatives.</title>
        <authorList>
            <person name="Sharpton T.J."/>
            <person name="Stajich J.E."/>
            <person name="Rounsley S.D."/>
            <person name="Gardner M.J."/>
            <person name="Wortman J.R."/>
            <person name="Jordar V.S."/>
            <person name="Maiti R."/>
            <person name="Kodira C.D."/>
            <person name="Neafsey D.E."/>
            <person name="Zeng Q."/>
            <person name="Hung C.-Y."/>
            <person name="McMahan C."/>
            <person name="Muszewska A."/>
            <person name="Grynberg M."/>
            <person name="Mandel M.A."/>
            <person name="Kellner E.M."/>
            <person name="Barker B.M."/>
            <person name="Galgiani J.N."/>
            <person name="Orbach M.J."/>
            <person name="Kirkland T.N."/>
            <person name="Cole G.T."/>
            <person name="Henn M.R."/>
            <person name="Birren B.W."/>
            <person name="Taylor J.W."/>
        </authorList>
    </citation>
    <scope>NUCLEOTIDE SEQUENCE [LARGE SCALE GENOMIC DNA]</scope>
    <source>
        <strain evidence="3">UAMH 1704</strain>
    </source>
</reference>
<dbReference type="Proteomes" id="UP000002058">
    <property type="component" value="Unassembled WGS sequence"/>
</dbReference>
<dbReference type="HOGENOM" id="CLU_2028445_0_0_1"/>
<feature type="compositionally biased region" description="Polar residues" evidence="1">
    <location>
        <begin position="1"/>
        <end position="17"/>
    </location>
</feature>
<feature type="region of interest" description="Disordered" evidence="1">
    <location>
        <begin position="1"/>
        <end position="35"/>
    </location>
</feature>
<sequence length="122" mass="13615">MDANGQTRPGSRASYSDSSEEPLLRKPNADEPIEHPQLSKIRSAFIIASLTGTNFSSYTIQAVIRLCTSKRLLLAYCRSIGGLAWGPPYQHYRHMDTCCFSSGIGNGNYRRFANRIPPYRGD</sequence>
<feature type="compositionally biased region" description="Basic and acidic residues" evidence="1">
    <location>
        <begin position="22"/>
        <end position="34"/>
    </location>
</feature>
<dbReference type="KEGG" id="ure:UREG_02828"/>
<dbReference type="RefSeq" id="XP_002543312.1">
    <property type="nucleotide sequence ID" value="XM_002543266.1"/>
</dbReference>
<dbReference type="VEuPathDB" id="FungiDB:UREG_02828"/>
<evidence type="ECO:0000313" key="3">
    <source>
        <dbReference type="Proteomes" id="UP000002058"/>
    </source>
</evidence>
<proteinExistence type="predicted"/>